<evidence type="ECO:0008006" key="3">
    <source>
        <dbReference type="Google" id="ProtNLM"/>
    </source>
</evidence>
<reference evidence="1" key="2">
    <citation type="submission" date="2020-06" db="EMBL/GenBank/DDBJ databases">
        <title>Helianthus annuus Genome sequencing and assembly Release 2.</title>
        <authorList>
            <person name="Gouzy J."/>
            <person name="Langlade N."/>
            <person name="Munos S."/>
        </authorList>
    </citation>
    <scope>NUCLEOTIDE SEQUENCE</scope>
    <source>
        <tissue evidence="1">Leaves</tissue>
    </source>
</reference>
<evidence type="ECO:0000313" key="1">
    <source>
        <dbReference type="EMBL" id="KAF5786487.1"/>
    </source>
</evidence>
<organism evidence="1 2">
    <name type="scientific">Helianthus annuus</name>
    <name type="common">Common sunflower</name>
    <dbReference type="NCBI Taxonomy" id="4232"/>
    <lineage>
        <taxon>Eukaryota</taxon>
        <taxon>Viridiplantae</taxon>
        <taxon>Streptophyta</taxon>
        <taxon>Embryophyta</taxon>
        <taxon>Tracheophyta</taxon>
        <taxon>Spermatophyta</taxon>
        <taxon>Magnoliopsida</taxon>
        <taxon>eudicotyledons</taxon>
        <taxon>Gunneridae</taxon>
        <taxon>Pentapetalae</taxon>
        <taxon>asterids</taxon>
        <taxon>campanulids</taxon>
        <taxon>Asterales</taxon>
        <taxon>Asteraceae</taxon>
        <taxon>Asteroideae</taxon>
        <taxon>Heliantheae alliance</taxon>
        <taxon>Heliantheae</taxon>
        <taxon>Helianthus</taxon>
    </lineage>
</organism>
<dbReference type="AlphaFoldDB" id="A0A9K3N4C5"/>
<protein>
    <recommendedName>
        <fullName evidence="3">P-loop containing nucleoside triphosphate hydrolase</fullName>
    </recommendedName>
</protein>
<proteinExistence type="predicted"/>
<dbReference type="Proteomes" id="UP000215914">
    <property type="component" value="Unassembled WGS sequence"/>
</dbReference>
<evidence type="ECO:0000313" key="2">
    <source>
        <dbReference type="Proteomes" id="UP000215914"/>
    </source>
</evidence>
<comment type="caution">
    <text evidence="1">The sequence shown here is derived from an EMBL/GenBank/DDBJ whole genome shotgun (WGS) entry which is preliminary data.</text>
</comment>
<reference evidence="1" key="1">
    <citation type="journal article" date="2017" name="Nature">
        <title>The sunflower genome provides insights into oil metabolism, flowering and Asterid evolution.</title>
        <authorList>
            <person name="Badouin H."/>
            <person name="Gouzy J."/>
            <person name="Grassa C.J."/>
            <person name="Murat F."/>
            <person name="Staton S.E."/>
            <person name="Cottret L."/>
            <person name="Lelandais-Briere C."/>
            <person name="Owens G.L."/>
            <person name="Carrere S."/>
            <person name="Mayjonade B."/>
            <person name="Legrand L."/>
            <person name="Gill N."/>
            <person name="Kane N.C."/>
            <person name="Bowers J.E."/>
            <person name="Hubner S."/>
            <person name="Bellec A."/>
            <person name="Berard A."/>
            <person name="Berges H."/>
            <person name="Blanchet N."/>
            <person name="Boniface M.C."/>
            <person name="Brunel D."/>
            <person name="Catrice O."/>
            <person name="Chaidir N."/>
            <person name="Claudel C."/>
            <person name="Donnadieu C."/>
            <person name="Faraut T."/>
            <person name="Fievet G."/>
            <person name="Helmstetter N."/>
            <person name="King M."/>
            <person name="Knapp S.J."/>
            <person name="Lai Z."/>
            <person name="Le Paslier M.C."/>
            <person name="Lippi Y."/>
            <person name="Lorenzon L."/>
            <person name="Mandel J.R."/>
            <person name="Marage G."/>
            <person name="Marchand G."/>
            <person name="Marquand E."/>
            <person name="Bret-Mestries E."/>
            <person name="Morien E."/>
            <person name="Nambeesan S."/>
            <person name="Nguyen T."/>
            <person name="Pegot-Espagnet P."/>
            <person name="Pouilly N."/>
            <person name="Raftis F."/>
            <person name="Sallet E."/>
            <person name="Schiex T."/>
            <person name="Thomas J."/>
            <person name="Vandecasteele C."/>
            <person name="Vares D."/>
            <person name="Vear F."/>
            <person name="Vautrin S."/>
            <person name="Crespi M."/>
            <person name="Mangin B."/>
            <person name="Burke J.M."/>
            <person name="Salse J."/>
            <person name="Munos S."/>
            <person name="Vincourt P."/>
            <person name="Rieseberg L.H."/>
            <person name="Langlade N.B."/>
        </authorList>
    </citation>
    <scope>NUCLEOTIDE SEQUENCE</scope>
    <source>
        <tissue evidence="1">Leaves</tissue>
    </source>
</reference>
<keyword evidence="2" id="KW-1185">Reference proteome</keyword>
<dbReference type="Gramene" id="mRNA:HanXRQr2_Chr10g0441511">
    <property type="protein sequence ID" value="mRNA:HanXRQr2_Chr10g0441511"/>
    <property type="gene ID" value="HanXRQr2_Chr10g0441511"/>
</dbReference>
<name>A0A9K3N4C5_HELAN</name>
<dbReference type="EMBL" id="MNCJ02000325">
    <property type="protein sequence ID" value="KAF5786487.1"/>
    <property type="molecule type" value="Genomic_DNA"/>
</dbReference>
<accession>A0A9K3N4C5</accession>
<sequence length="68" mass="8355">MICMNVRIELMSFRMDGWLGFENWGRRRKSTGTGKTTYMDVILYSFLFDMFHIKLEKERYERYEAIEL</sequence>
<gene>
    <name evidence="1" type="ORF">HanXRQr2_Chr10g0441511</name>
</gene>